<dbReference type="RefSeq" id="WP_151176461.1">
    <property type="nucleotide sequence ID" value="NZ_CP042906.1"/>
</dbReference>
<keyword evidence="1" id="KW-0732">Signal</keyword>
<dbReference type="EMBL" id="CP042906">
    <property type="protein sequence ID" value="QEX16062.1"/>
    <property type="molecule type" value="Genomic_DNA"/>
</dbReference>
<sequence length="106" mass="11763">MQRFQIPILRPALLAGLLAMGLSLPARADTADGATTETAIIVPATNEFEGVDAEYSYIQDHYPGWLHRQQSLIQTSGKIFDRIEIVGPDGIRKTIYFDITGWFGKP</sequence>
<feature type="chain" id="PRO_5023921169" description="PepSY domain-containing protein" evidence="1">
    <location>
        <begin position="29"/>
        <end position="106"/>
    </location>
</feature>
<gene>
    <name evidence="2" type="ORF">FRZ44_13540</name>
</gene>
<dbReference type="KEGG" id="htq:FRZ44_13540"/>
<dbReference type="Proteomes" id="UP000326202">
    <property type="component" value="Chromosome"/>
</dbReference>
<name>A0A5J6MF51_9PROT</name>
<proteinExistence type="predicted"/>
<accession>A0A5J6MF51</accession>
<dbReference type="OrthoDB" id="686440at2"/>
<keyword evidence="3" id="KW-1185">Reference proteome</keyword>
<feature type="signal peptide" evidence="1">
    <location>
        <begin position="1"/>
        <end position="28"/>
    </location>
</feature>
<dbReference type="AlphaFoldDB" id="A0A5J6MF51"/>
<evidence type="ECO:0000313" key="2">
    <source>
        <dbReference type="EMBL" id="QEX16062.1"/>
    </source>
</evidence>
<evidence type="ECO:0000313" key="3">
    <source>
        <dbReference type="Proteomes" id="UP000326202"/>
    </source>
</evidence>
<evidence type="ECO:0000256" key="1">
    <source>
        <dbReference type="SAM" id="SignalP"/>
    </source>
</evidence>
<evidence type="ECO:0008006" key="4">
    <source>
        <dbReference type="Google" id="ProtNLM"/>
    </source>
</evidence>
<protein>
    <recommendedName>
        <fullName evidence="4">PepSY domain-containing protein</fullName>
    </recommendedName>
</protein>
<reference evidence="2 3" key="1">
    <citation type="submission" date="2019-08" db="EMBL/GenBank/DDBJ databases">
        <title>Hyperibacter terrae gen. nov., sp. nov. and Hyperibacter viscosus sp. nov., two new members in the family Rhodospirillaceae isolated from the rhizosphere of Hypericum perforatum.</title>
        <authorList>
            <person name="Noviana Z."/>
        </authorList>
    </citation>
    <scope>NUCLEOTIDE SEQUENCE [LARGE SCALE GENOMIC DNA]</scope>
    <source>
        <strain evidence="2 3">R5913</strain>
    </source>
</reference>
<organism evidence="2 3">
    <name type="scientific">Hypericibacter terrae</name>
    <dbReference type="NCBI Taxonomy" id="2602015"/>
    <lineage>
        <taxon>Bacteria</taxon>
        <taxon>Pseudomonadati</taxon>
        <taxon>Pseudomonadota</taxon>
        <taxon>Alphaproteobacteria</taxon>
        <taxon>Rhodospirillales</taxon>
        <taxon>Dongiaceae</taxon>
        <taxon>Hypericibacter</taxon>
    </lineage>
</organism>